<feature type="chain" id="PRO_5044756443" evidence="2">
    <location>
        <begin position="24"/>
        <end position="307"/>
    </location>
</feature>
<evidence type="ECO:0000313" key="3">
    <source>
        <dbReference type="EMBL" id="KAL3105686.1"/>
    </source>
</evidence>
<reference evidence="3 4" key="1">
    <citation type="submission" date="2024-10" db="EMBL/GenBank/DDBJ databases">
        <authorList>
            <person name="Kim D."/>
        </authorList>
    </citation>
    <scope>NUCLEOTIDE SEQUENCE [LARGE SCALE GENOMIC DNA]</scope>
    <source>
        <strain evidence="3">BH-2024</strain>
    </source>
</reference>
<feature type="region of interest" description="Disordered" evidence="1">
    <location>
        <begin position="37"/>
        <end position="80"/>
    </location>
</feature>
<evidence type="ECO:0000313" key="4">
    <source>
        <dbReference type="Proteomes" id="UP001620626"/>
    </source>
</evidence>
<sequence>MPFFSPSSALFLLPFQFLLVVFGAVFVLLSQCCGCSKKEKQKPKKPDKSSSKTQPPSKTQQSMASKSTTAKAEWANALPSEVSSEANMDYGTLQNFDTQFFGGASPLKPQRGTGKKGPAPPVAKKPPPSKTKPPEKGKKVPPPPPSKKMPRQMGNKQSDQLNDYERMARHKLFSFPISEKTNADKFKEFFSQRRPSSSIIGIPQKPSSGLVPSSHPDYGTLHLVDKDLFTKEQQAKDAKRTPPKAGPLFVSTGDKNYATLGQLDHNIFVKNAPEKPQQTAGGAKFVSASDQNYRTLGQLDHNIFVKK</sequence>
<keyword evidence="4" id="KW-1185">Reference proteome</keyword>
<feature type="region of interest" description="Disordered" evidence="1">
    <location>
        <begin position="197"/>
        <end position="217"/>
    </location>
</feature>
<dbReference type="AlphaFoldDB" id="A0ABD2KS47"/>
<comment type="caution">
    <text evidence="3">The sequence shown here is derived from an EMBL/GenBank/DDBJ whole genome shotgun (WGS) entry which is preliminary data.</text>
</comment>
<organism evidence="3 4">
    <name type="scientific">Heterodera trifolii</name>
    <dbReference type="NCBI Taxonomy" id="157864"/>
    <lineage>
        <taxon>Eukaryota</taxon>
        <taxon>Metazoa</taxon>
        <taxon>Ecdysozoa</taxon>
        <taxon>Nematoda</taxon>
        <taxon>Chromadorea</taxon>
        <taxon>Rhabditida</taxon>
        <taxon>Tylenchina</taxon>
        <taxon>Tylenchomorpha</taxon>
        <taxon>Tylenchoidea</taxon>
        <taxon>Heteroderidae</taxon>
        <taxon>Heteroderinae</taxon>
        <taxon>Heterodera</taxon>
    </lineage>
</organism>
<gene>
    <name evidence="3" type="ORF">niasHT_021569</name>
</gene>
<feature type="compositionally biased region" description="Polar residues" evidence="1">
    <location>
        <begin position="197"/>
        <end position="211"/>
    </location>
</feature>
<keyword evidence="2" id="KW-0732">Signal</keyword>
<proteinExistence type="predicted"/>
<evidence type="ECO:0000256" key="2">
    <source>
        <dbReference type="SAM" id="SignalP"/>
    </source>
</evidence>
<accession>A0ABD2KS47</accession>
<feature type="compositionally biased region" description="Pro residues" evidence="1">
    <location>
        <begin position="118"/>
        <end position="131"/>
    </location>
</feature>
<evidence type="ECO:0000256" key="1">
    <source>
        <dbReference type="SAM" id="MobiDB-lite"/>
    </source>
</evidence>
<feature type="signal peptide" evidence="2">
    <location>
        <begin position="1"/>
        <end position="23"/>
    </location>
</feature>
<feature type="region of interest" description="Disordered" evidence="1">
    <location>
        <begin position="101"/>
        <end position="164"/>
    </location>
</feature>
<dbReference type="EMBL" id="JBICBT010000679">
    <property type="protein sequence ID" value="KAL3105686.1"/>
    <property type="molecule type" value="Genomic_DNA"/>
</dbReference>
<protein>
    <submittedName>
        <fullName evidence="3">Uncharacterized protein</fullName>
    </submittedName>
</protein>
<feature type="compositionally biased region" description="Low complexity" evidence="1">
    <location>
        <begin position="51"/>
        <end position="62"/>
    </location>
</feature>
<name>A0ABD2KS47_9BILA</name>
<dbReference type="Proteomes" id="UP001620626">
    <property type="component" value="Unassembled WGS sequence"/>
</dbReference>